<protein>
    <submittedName>
        <fullName evidence="2">Uncharacterized protein</fullName>
    </submittedName>
</protein>
<organism evidence="2 4">
    <name type="scientific">Didymodactylos carnosus</name>
    <dbReference type="NCBI Taxonomy" id="1234261"/>
    <lineage>
        <taxon>Eukaryota</taxon>
        <taxon>Metazoa</taxon>
        <taxon>Spiralia</taxon>
        <taxon>Gnathifera</taxon>
        <taxon>Rotifera</taxon>
        <taxon>Eurotatoria</taxon>
        <taxon>Bdelloidea</taxon>
        <taxon>Philodinida</taxon>
        <taxon>Philodinidae</taxon>
        <taxon>Didymodactylos</taxon>
    </lineage>
</organism>
<reference evidence="2" key="1">
    <citation type="submission" date="2021-02" db="EMBL/GenBank/DDBJ databases">
        <authorList>
            <person name="Nowell W R."/>
        </authorList>
    </citation>
    <scope>NUCLEOTIDE SEQUENCE</scope>
</reference>
<feature type="signal peptide" evidence="1">
    <location>
        <begin position="1"/>
        <end position="19"/>
    </location>
</feature>
<accession>A0A815KIV7</accession>
<feature type="chain" id="PRO_5036228099" evidence="1">
    <location>
        <begin position="20"/>
        <end position="156"/>
    </location>
</feature>
<evidence type="ECO:0000313" key="4">
    <source>
        <dbReference type="Proteomes" id="UP000663829"/>
    </source>
</evidence>
<keyword evidence="4" id="KW-1185">Reference proteome</keyword>
<sequence length="156" mass="17572">MVKNILILVSLMIASKCYATDTGNTVDAKAIYNAIKQSPTEIKQEGTGYRQLSKLIPGVVNCRLTLLGWDVYDCSFGSTHQGFSLIDQAYDMLDVEEILIKSDQEGKWYKKYVGGLTCVKLIFEKPIFAIDVFYYSKSGCQIKLHMGNIDFEHLPL</sequence>
<dbReference type="Proteomes" id="UP000663829">
    <property type="component" value="Unassembled WGS sequence"/>
</dbReference>
<evidence type="ECO:0000313" key="2">
    <source>
        <dbReference type="EMBL" id="CAF1393759.1"/>
    </source>
</evidence>
<evidence type="ECO:0000313" key="3">
    <source>
        <dbReference type="EMBL" id="CAF4288053.1"/>
    </source>
</evidence>
<dbReference type="EMBL" id="CAJOBC010082545">
    <property type="protein sequence ID" value="CAF4288053.1"/>
    <property type="molecule type" value="Genomic_DNA"/>
</dbReference>
<proteinExistence type="predicted"/>
<dbReference type="Proteomes" id="UP000681722">
    <property type="component" value="Unassembled WGS sequence"/>
</dbReference>
<dbReference type="AlphaFoldDB" id="A0A815KIV7"/>
<gene>
    <name evidence="2" type="ORF">GPM918_LOCUS32924</name>
    <name evidence="3" type="ORF">SRO942_LOCUS33597</name>
</gene>
<keyword evidence="1" id="KW-0732">Signal</keyword>
<comment type="caution">
    <text evidence="2">The sequence shown here is derived from an EMBL/GenBank/DDBJ whole genome shotgun (WGS) entry which is preliminary data.</text>
</comment>
<name>A0A815KIV7_9BILA</name>
<dbReference type="EMBL" id="CAJNOQ010017134">
    <property type="protein sequence ID" value="CAF1393759.1"/>
    <property type="molecule type" value="Genomic_DNA"/>
</dbReference>
<evidence type="ECO:0000256" key="1">
    <source>
        <dbReference type="SAM" id="SignalP"/>
    </source>
</evidence>